<feature type="domain" description="Oligopeptide transport permease C-like N-terminal" evidence="3">
    <location>
        <begin position="73"/>
        <end position="105"/>
    </location>
</feature>
<keyword evidence="2" id="KW-1133">Transmembrane helix</keyword>
<sequence>MGRQREPAARHPRGHGVRAHLLRPARHREPLRGRPVRGRGPADPAAVSAVRTTIPAISLSRAPAPPRTAETGWHRTVRRFRKNPTSMLGLLIVAFFVAVALLAPFGRPARGTRSGRPRSSSTSTTG</sequence>
<protein>
    <recommendedName>
        <fullName evidence="3">Oligopeptide transport permease C-like N-terminal domain-containing protein</fullName>
    </recommendedName>
</protein>
<dbReference type="Proteomes" id="UP000320048">
    <property type="component" value="Unassembled WGS sequence"/>
</dbReference>
<evidence type="ECO:0000313" key="4">
    <source>
        <dbReference type="EMBL" id="TMI77681.1"/>
    </source>
</evidence>
<feature type="transmembrane region" description="Helical" evidence="2">
    <location>
        <begin position="88"/>
        <end position="106"/>
    </location>
</feature>
<dbReference type="InterPro" id="IPR025966">
    <property type="entry name" value="OppC_N"/>
</dbReference>
<proteinExistence type="predicted"/>
<evidence type="ECO:0000259" key="3">
    <source>
        <dbReference type="Pfam" id="PF12911"/>
    </source>
</evidence>
<name>A0A537J298_9BACT</name>
<dbReference type="EMBL" id="VBAO01000438">
    <property type="protein sequence ID" value="TMI77681.1"/>
    <property type="molecule type" value="Genomic_DNA"/>
</dbReference>
<evidence type="ECO:0000256" key="2">
    <source>
        <dbReference type="SAM" id="Phobius"/>
    </source>
</evidence>
<dbReference type="AlphaFoldDB" id="A0A537J298"/>
<evidence type="ECO:0000256" key="1">
    <source>
        <dbReference type="SAM" id="MobiDB-lite"/>
    </source>
</evidence>
<gene>
    <name evidence="4" type="ORF">E6H04_13705</name>
</gene>
<organism evidence="4 5">
    <name type="scientific">Candidatus Segetimicrobium genomatis</name>
    <dbReference type="NCBI Taxonomy" id="2569760"/>
    <lineage>
        <taxon>Bacteria</taxon>
        <taxon>Bacillati</taxon>
        <taxon>Candidatus Sysuimicrobiota</taxon>
        <taxon>Candidatus Sysuimicrobiia</taxon>
        <taxon>Candidatus Sysuimicrobiales</taxon>
        <taxon>Candidatus Segetimicrobiaceae</taxon>
        <taxon>Candidatus Segetimicrobium</taxon>
    </lineage>
</organism>
<reference evidence="4 5" key="1">
    <citation type="journal article" date="2019" name="Nat. Microbiol.">
        <title>Mediterranean grassland soil C-N compound turnover is dependent on rainfall and depth, and is mediated by genomically divergent microorganisms.</title>
        <authorList>
            <person name="Diamond S."/>
            <person name="Andeer P.F."/>
            <person name="Li Z."/>
            <person name="Crits-Christoph A."/>
            <person name="Burstein D."/>
            <person name="Anantharaman K."/>
            <person name="Lane K.R."/>
            <person name="Thomas B.C."/>
            <person name="Pan C."/>
            <person name="Northen T.R."/>
            <person name="Banfield J.F."/>
        </authorList>
    </citation>
    <scope>NUCLEOTIDE SEQUENCE [LARGE SCALE GENOMIC DNA]</scope>
    <source>
        <strain evidence="4">NP_7</strain>
    </source>
</reference>
<feature type="region of interest" description="Disordered" evidence="1">
    <location>
        <begin position="106"/>
        <end position="126"/>
    </location>
</feature>
<feature type="compositionally biased region" description="Basic residues" evidence="1">
    <location>
        <begin position="10"/>
        <end position="26"/>
    </location>
</feature>
<keyword evidence="2" id="KW-0812">Transmembrane</keyword>
<feature type="region of interest" description="Disordered" evidence="1">
    <location>
        <begin position="1"/>
        <end position="48"/>
    </location>
</feature>
<dbReference type="Pfam" id="PF12911">
    <property type="entry name" value="OppC_N"/>
    <property type="match status" value="1"/>
</dbReference>
<dbReference type="GO" id="GO:0005886">
    <property type="term" value="C:plasma membrane"/>
    <property type="evidence" value="ECO:0007669"/>
    <property type="project" value="UniProtKB-SubCell"/>
</dbReference>
<evidence type="ECO:0000313" key="5">
    <source>
        <dbReference type="Proteomes" id="UP000320048"/>
    </source>
</evidence>
<comment type="caution">
    <text evidence="4">The sequence shown here is derived from an EMBL/GenBank/DDBJ whole genome shotgun (WGS) entry which is preliminary data.</text>
</comment>
<keyword evidence="2" id="KW-0472">Membrane</keyword>
<accession>A0A537J298</accession>